<dbReference type="Pfam" id="PF20345">
    <property type="entry name" value="DUF6640"/>
    <property type="match status" value="1"/>
</dbReference>
<proteinExistence type="predicted"/>
<dbReference type="AlphaFoldDB" id="A0A074MDY7"/>
<keyword evidence="3" id="KW-1185">Reference proteome</keyword>
<feature type="transmembrane region" description="Helical" evidence="1">
    <location>
        <begin position="116"/>
        <end position="134"/>
    </location>
</feature>
<evidence type="ECO:0000313" key="2">
    <source>
        <dbReference type="EMBL" id="KEO93046.1"/>
    </source>
</evidence>
<gene>
    <name evidence="2" type="ORF">EH32_12525</name>
</gene>
<dbReference type="PATRIC" id="fig|39960.10.peg.1159"/>
<keyword evidence="1" id="KW-0812">Transmembrane</keyword>
<sequence>MLLARLLLTATALGFGLAPFVTDLSMSHAFNEAWPPHARFHTVWLVLVLGALALVMLVMTWRGKPAEARVNLAVAAALGWVALAPFGLAALAMPGYDGSLSGVGHGILIFGVNSNLAGFAAAAAMLAAATFLVMRRN</sequence>
<dbReference type="KEGG" id="elq:Ga0102493_112070"/>
<dbReference type="EMBL" id="JMIX01000007">
    <property type="protein sequence ID" value="KEO93046.1"/>
    <property type="molecule type" value="Genomic_DNA"/>
</dbReference>
<protein>
    <submittedName>
        <fullName evidence="2">Uncharacterized protein</fullName>
    </submittedName>
</protein>
<feature type="transmembrane region" description="Helical" evidence="1">
    <location>
        <begin position="39"/>
        <end position="60"/>
    </location>
</feature>
<name>A0A074MDY7_9SPHN</name>
<feature type="transmembrane region" description="Helical" evidence="1">
    <location>
        <begin position="72"/>
        <end position="96"/>
    </location>
</feature>
<dbReference type="OrthoDB" id="122427at2"/>
<accession>A0A074MDY7</accession>
<dbReference type="RefSeq" id="WP_051697978.1">
    <property type="nucleotide sequence ID" value="NZ_CP017057.1"/>
</dbReference>
<dbReference type="Proteomes" id="UP000027866">
    <property type="component" value="Unassembled WGS sequence"/>
</dbReference>
<organism evidence="2 3">
    <name type="scientific">Erythrobacter litoralis</name>
    <dbReference type="NCBI Taxonomy" id="39960"/>
    <lineage>
        <taxon>Bacteria</taxon>
        <taxon>Pseudomonadati</taxon>
        <taxon>Pseudomonadota</taxon>
        <taxon>Alphaproteobacteria</taxon>
        <taxon>Sphingomonadales</taxon>
        <taxon>Erythrobacteraceae</taxon>
        <taxon>Erythrobacter/Porphyrobacter group</taxon>
        <taxon>Erythrobacter</taxon>
    </lineage>
</organism>
<keyword evidence="1" id="KW-0472">Membrane</keyword>
<keyword evidence="1" id="KW-1133">Transmembrane helix</keyword>
<comment type="caution">
    <text evidence="2">The sequence shown here is derived from an EMBL/GenBank/DDBJ whole genome shotgun (WGS) entry which is preliminary data.</text>
</comment>
<evidence type="ECO:0000313" key="3">
    <source>
        <dbReference type="Proteomes" id="UP000027866"/>
    </source>
</evidence>
<reference evidence="2 3" key="1">
    <citation type="submission" date="2014-04" db="EMBL/GenBank/DDBJ databases">
        <title>A comprehensive comparison of genomes of Erythrobacter spp. Strains.</title>
        <authorList>
            <person name="Zheng Q."/>
        </authorList>
    </citation>
    <scope>NUCLEOTIDE SEQUENCE [LARGE SCALE GENOMIC DNA]</scope>
    <source>
        <strain evidence="2 3">DSM 8509</strain>
    </source>
</reference>
<dbReference type="InterPro" id="IPR046580">
    <property type="entry name" value="DUF6640"/>
</dbReference>
<evidence type="ECO:0000256" key="1">
    <source>
        <dbReference type="SAM" id="Phobius"/>
    </source>
</evidence>